<dbReference type="OrthoDB" id="10257471at2759"/>
<evidence type="ECO:0000313" key="5">
    <source>
        <dbReference type="Proteomes" id="UP000001038"/>
    </source>
</evidence>
<dbReference type="STRING" id="8090.ENSORLP00000032055"/>
<dbReference type="InterPro" id="IPR001810">
    <property type="entry name" value="F-box_dom"/>
</dbReference>
<dbReference type="PROSITE" id="PS50181">
    <property type="entry name" value="FBOX"/>
    <property type="match status" value="1"/>
</dbReference>
<keyword evidence="5" id="KW-1185">Reference proteome</keyword>
<dbReference type="PANTHER" id="PTHR12874">
    <property type="entry name" value="F-BOX ONLY PROTEIN 48-RELATED"/>
    <property type="match status" value="1"/>
</dbReference>
<dbReference type="Bgee" id="ENSORLG00000022137">
    <property type="expression patterns" value="Expressed in testis and 14 other cell types or tissues"/>
</dbReference>
<feature type="domain" description="F-box" evidence="3">
    <location>
        <begin position="31"/>
        <end position="78"/>
    </location>
</feature>
<dbReference type="SUPFAM" id="SSF81383">
    <property type="entry name" value="F-box domain"/>
    <property type="match status" value="1"/>
</dbReference>
<dbReference type="Proteomes" id="UP000001038">
    <property type="component" value="Chromosome 1"/>
</dbReference>
<dbReference type="Ensembl" id="ENSORLT00000030232.1">
    <property type="protein sequence ID" value="ENSORLP00000032055.1"/>
    <property type="gene ID" value="ENSORLG00000022137.1"/>
</dbReference>
<name>A0A3B3HL62_ORYLA</name>
<protein>
    <submittedName>
        <fullName evidence="4">F-box protein 48</fullName>
    </submittedName>
</protein>
<dbReference type="GeneID" id="111947188"/>
<dbReference type="KEGG" id="ola:111947188"/>
<gene>
    <name evidence="4" type="primary">fbxo48</name>
</gene>
<reference evidence="4 5" key="1">
    <citation type="journal article" date="2007" name="Nature">
        <title>The medaka draft genome and insights into vertebrate genome evolution.</title>
        <authorList>
            <person name="Kasahara M."/>
            <person name="Naruse K."/>
            <person name="Sasaki S."/>
            <person name="Nakatani Y."/>
            <person name="Qu W."/>
            <person name="Ahsan B."/>
            <person name="Yamada T."/>
            <person name="Nagayasu Y."/>
            <person name="Doi K."/>
            <person name="Kasai Y."/>
            <person name="Jindo T."/>
            <person name="Kobayashi D."/>
            <person name="Shimada A."/>
            <person name="Toyoda A."/>
            <person name="Kuroki Y."/>
            <person name="Fujiyama A."/>
            <person name="Sasaki T."/>
            <person name="Shimizu A."/>
            <person name="Asakawa S."/>
            <person name="Shimizu N."/>
            <person name="Hashimoto S."/>
            <person name="Yang J."/>
            <person name="Lee Y."/>
            <person name="Matsushima K."/>
            <person name="Sugano S."/>
            <person name="Sakaizumi M."/>
            <person name="Narita T."/>
            <person name="Ohishi K."/>
            <person name="Haga S."/>
            <person name="Ohta F."/>
            <person name="Nomoto H."/>
            <person name="Nogata K."/>
            <person name="Morishita T."/>
            <person name="Endo T."/>
            <person name="Shin-I T."/>
            <person name="Takeda H."/>
            <person name="Morishita S."/>
            <person name="Kohara Y."/>
        </authorList>
    </citation>
    <scope>NUCLEOTIDE SEQUENCE [LARGE SCALE GENOMIC DNA]</scope>
    <source>
        <strain evidence="4 5">Hd-rR</strain>
    </source>
</reference>
<evidence type="ECO:0000256" key="2">
    <source>
        <dbReference type="SAM" id="MobiDB-lite"/>
    </source>
</evidence>
<dbReference type="InterPro" id="IPR036047">
    <property type="entry name" value="F-box-like_dom_sf"/>
</dbReference>
<dbReference type="RefSeq" id="XP_023809564.1">
    <property type="nucleotide sequence ID" value="XM_023953796.1"/>
</dbReference>
<dbReference type="GeneTree" id="ENSGT00390000012248"/>
<dbReference type="GO" id="GO:0031146">
    <property type="term" value="P:SCF-dependent proteasomal ubiquitin-dependent protein catabolic process"/>
    <property type="evidence" value="ECO:0000318"/>
    <property type="project" value="GO_Central"/>
</dbReference>
<evidence type="ECO:0000259" key="3">
    <source>
        <dbReference type="PROSITE" id="PS50181"/>
    </source>
</evidence>
<dbReference type="GO" id="GO:0019005">
    <property type="term" value="C:SCF ubiquitin ligase complex"/>
    <property type="evidence" value="ECO:0000318"/>
    <property type="project" value="GO_Central"/>
</dbReference>
<dbReference type="Pfam" id="PF12937">
    <property type="entry name" value="F-box-like"/>
    <property type="match status" value="1"/>
</dbReference>
<dbReference type="SMART" id="SM00256">
    <property type="entry name" value="FBOX"/>
    <property type="match status" value="1"/>
</dbReference>
<dbReference type="FunCoup" id="A0A3B3HL62">
    <property type="interactions" value="496"/>
</dbReference>
<dbReference type="GO" id="GO:0005737">
    <property type="term" value="C:cytoplasm"/>
    <property type="evidence" value="ECO:0000318"/>
    <property type="project" value="GO_Central"/>
</dbReference>
<reference evidence="4" key="3">
    <citation type="submission" date="2025-09" db="UniProtKB">
        <authorList>
            <consortium name="Ensembl"/>
        </authorList>
    </citation>
    <scope>IDENTIFICATION</scope>
    <source>
        <strain evidence="4">Hd-rR</strain>
    </source>
</reference>
<dbReference type="CTD" id="554251"/>
<feature type="region of interest" description="Disordered" evidence="2">
    <location>
        <begin position="1"/>
        <end position="27"/>
    </location>
</feature>
<comment type="pathway">
    <text evidence="1">Protein modification; protein ubiquitination.</text>
</comment>
<evidence type="ECO:0000256" key="1">
    <source>
        <dbReference type="RuleBase" id="RU369085"/>
    </source>
</evidence>
<organism evidence="4 5">
    <name type="scientific">Oryzias latipes</name>
    <name type="common">Japanese rice fish</name>
    <name type="synonym">Japanese killifish</name>
    <dbReference type="NCBI Taxonomy" id="8090"/>
    <lineage>
        <taxon>Eukaryota</taxon>
        <taxon>Metazoa</taxon>
        <taxon>Chordata</taxon>
        <taxon>Craniata</taxon>
        <taxon>Vertebrata</taxon>
        <taxon>Euteleostomi</taxon>
        <taxon>Actinopterygii</taxon>
        <taxon>Neopterygii</taxon>
        <taxon>Teleostei</taxon>
        <taxon>Neoteleostei</taxon>
        <taxon>Acanthomorphata</taxon>
        <taxon>Ovalentaria</taxon>
        <taxon>Atherinomorphae</taxon>
        <taxon>Beloniformes</taxon>
        <taxon>Adrianichthyidae</taxon>
        <taxon>Oryziinae</taxon>
        <taxon>Oryzias</taxon>
    </lineage>
</organism>
<dbReference type="AlphaFoldDB" id="A0A3B3HL62"/>
<proteinExistence type="predicted"/>
<dbReference type="InParanoid" id="A0A3B3HL62"/>
<accession>A0A3B3HL62</accession>
<dbReference type="RefSeq" id="XP_023809571.1">
    <property type="nucleotide sequence ID" value="XM_023953803.1"/>
</dbReference>
<keyword evidence="1" id="KW-0833">Ubl conjugation pathway</keyword>
<dbReference type="GO" id="GO:0016567">
    <property type="term" value="P:protein ubiquitination"/>
    <property type="evidence" value="ECO:0007669"/>
    <property type="project" value="UniProtKB-UniRule"/>
</dbReference>
<dbReference type="Gene3D" id="1.20.1280.50">
    <property type="match status" value="1"/>
</dbReference>
<reference evidence="4" key="2">
    <citation type="submission" date="2025-08" db="UniProtKB">
        <authorList>
            <consortium name="Ensembl"/>
        </authorList>
    </citation>
    <scope>IDENTIFICATION</scope>
    <source>
        <strain evidence="4">Hd-rR</strain>
    </source>
</reference>
<evidence type="ECO:0000313" key="4">
    <source>
        <dbReference type="Ensembl" id="ENSORLP00000032055.1"/>
    </source>
</evidence>
<sequence length="154" mass="17652">MMQDEPAETPPPHPMEGSPTLMAAPPERPPLNFVEALPLEMSVRIFSQLDADSLCRASQTCRLWHAVIQQSEQLWRGQGLVVRAVCQREVDRDRSHGHSWKVTVVRNYARSRLKADWLTGRYSHVRSVAELRGRRMTPLDAETWGEILQAELDR</sequence>
<dbReference type="PANTHER" id="PTHR12874:SF9">
    <property type="entry name" value="F-BOX ONLY PROTEIN 48"/>
    <property type="match status" value="1"/>
</dbReference>